<keyword evidence="1" id="KW-0472">Membrane</keyword>
<dbReference type="EMBL" id="CP110615">
    <property type="protein sequence ID" value="UZJ24022.1"/>
    <property type="molecule type" value="Genomic_DNA"/>
</dbReference>
<sequence length="128" mass="13796">MSDDDVFGPYRGGTYTRAYLTMFWLLGAAAIALELWAHGRWGAIVVLVVVAGMGATVLVGTAQSVLSPEGLRLVLLRRWVPWTEVTEVLAPEPGDAELRLRLTDGTVLTAKGVPPSVGPALRAVLDRW</sequence>
<feature type="transmembrane region" description="Helical" evidence="1">
    <location>
        <begin position="18"/>
        <end position="37"/>
    </location>
</feature>
<evidence type="ECO:0000313" key="2">
    <source>
        <dbReference type="EMBL" id="UZJ24022.1"/>
    </source>
</evidence>
<organism evidence="2 3">
    <name type="scientific">Rhodococcus antarcticus</name>
    <dbReference type="NCBI Taxonomy" id="2987751"/>
    <lineage>
        <taxon>Bacteria</taxon>
        <taxon>Bacillati</taxon>
        <taxon>Actinomycetota</taxon>
        <taxon>Actinomycetes</taxon>
        <taxon>Mycobacteriales</taxon>
        <taxon>Nocardiaceae</taxon>
        <taxon>Rhodococcus</taxon>
    </lineage>
</organism>
<keyword evidence="1" id="KW-0812">Transmembrane</keyword>
<evidence type="ECO:0008006" key="4">
    <source>
        <dbReference type="Google" id="ProtNLM"/>
    </source>
</evidence>
<dbReference type="Proteomes" id="UP001164965">
    <property type="component" value="Chromosome"/>
</dbReference>
<protein>
    <recommendedName>
        <fullName evidence="4">PH domain-containing protein</fullName>
    </recommendedName>
</protein>
<name>A0ABY6NX93_9NOCA</name>
<gene>
    <name evidence="2" type="ORF">RHODO2019_12630</name>
</gene>
<evidence type="ECO:0000256" key="1">
    <source>
        <dbReference type="SAM" id="Phobius"/>
    </source>
</evidence>
<dbReference type="RefSeq" id="WP_265382129.1">
    <property type="nucleotide sequence ID" value="NZ_CP110615.1"/>
</dbReference>
<evidence type="ECO:0000313" key="3">
    <source>
        <dbReference type="Proteomes" id="UP001164965"/>
    </source>
</evidence>
<proteinExistence type="predicted"/>
<keyword evidence="3" id="KW-1185">Reference proteome</keyword>
<reference evidence="2" key="1">
    <citation type="submission" date="2022-10" db="EMBL/GenBank/DDBJ databases">
        <title>Rhodococcus sp.75.</title>
        <authorList>
            <person name="Sun M."/>
        </authorList>
    </citation>
    <scope>NUCLEOTIDE SEQUENCE</scope>
    <source>
        <strain evidence="2">75</strain>
    </source>
</reference>
<accession>A0ABY6NX93</accession>
<keyword evidence="1" id="KW-1133">Transmembrane helix</keyword>
<feature type="transmembrane region" description="Helical" evidence="1">
    <location>
        <begin position="44"/>
        <end position="66"/>
    </location>
</feature>